<sequence length="383" mass="43986">MEVKIEQKVFSVKLVGMNNDWFQITEWNRVGSFSYVFDLKAIDDAVFWNQRGPFLKKFRTAGFCVWVEMESSKFVVFLRVTKFKNNGRRMETIIPKGIDSKGWMEFGRLLESQLYALVDEALFSVEEKWKKAVDGLQLKDFHFIYGNWRSSRELEIFVEVSLRLIMRQTEDGTGTGMLEMVAWQEVEDDRLELRRVRGEKGREVASKMKAQCMEEGNKREKQLVVEPIPVAFLPKIILQNSGMRNGPLNSRMINPLKGSFESTQIFNQKTSERYKGETSSLARAKLSRSLSNTDMRNQRKIKEKQQMKDLLAVSKKGDDGTVDLSAAKVDVGVQITRDDFDCADICFGAGKFERMRVEVDEGVFDINEVVGKWLGTLSLTVAL</sequence>
<accession>A0ABC8RF41</accession>
<evidence type="ECO:0000313" key="2">
    <source>
        <dbReference type="Proteomes" id="UP001642360"/>
    </source>
</evidence>
<dbReference type="Proteomes" id="UP001642360">
    <property type="component" value="Unassembled WGS sequence"/>
</dbReference>
<comment type="caution">
    <text evidence="1">The sequence shown here is derived from an EMBL/GenBank/DDBJ whole genome shotgun (WGS) entry which is preliminary data.</text>
</comment>
<dbReference type="AlphaFoldDB" id="A0ABC8RF41"/>
<name>A0ABC8RF41_9AQUA</name>
<proteinExistence type="predicted"/>
<keyword evidence="2" id="KW-1185">Reference proteome</keyword>
<evidence type="ECO:0000313" key="1">
    <source>
        <dbReference type="EMBL" id="CAK9141624.1"/>
    </source>
</evidence>
<protein>
    <submittedName>
        <fullName evidence="1">Uncharacterized protein</fullName>
    </submittedName>
</protein>
<organism evidence="1 2">
    <name type="scientific">Ilex paraguariensis</name>
    <name type="common">yerba mate</name>
    <dbReference type="NCBI Taxonomy" id="185542"/>
    <lineage>
        <taxon>Eukaryota</taxon>
        <taxon>Viridiplantae</taxon>
        <taxon>Streptophyta</taxon>
        <taxon>Embryophyta</taxon>
        <taxon>Tracheophyta</taxon>
        <taxon>Spermatophyta</taxon>
        <taxon>Magnoliopsida</taxon>
        <taxon>eudicotyledons</taxon>
        <taxon>Gunneridae</taxon>
        <taxon>Pentapetalae</taxon>
        <taxon>asterids</taxon>
        <taxon>campanulids</taxon>
        <taxon>Aquifoliales</taxon>
        <taxon>Aquifoliaceae</taxon>
        <taxon>Ilex</taxon>
    </lineage>
</organism>
<reference evidence="1 2" key="1">
    <citation type="submission" date="2024-02" db="EMBL/GenBank/DDBJ databases">
        <authorList>
            <person name="Vignale AGUSTIN F."/>
            <person name="Sosa J E."/>
            <person name="Modenutti C."/>
        </authorList>
    </citation>
    <scope>NUCLEOTIDE SEQUENCE [LARGE SCALE GENOMIC DNA]</scope>
</reference>
<gene>
    <name evidence="1" type="ORF">ILEXP_LOCUS9217</name>
</gene>
<dbReference type="EMBL" id="CAUOFW020001158">
    <property type="protein sequence ID" value="CAK9141624.1"/>
    <property type="molecule type" value="Genomic_DNA"/>
</dbReference>